<dbReference type="EMBL" id="CP063982">
    <property type="protein sequence ID" value="UOD49903.1"/>
    <property type="molecule type" value="Genomic_DNA"/>
</dbReference>
<protein>
    <submittedName>
        <fullName evidence="9">AI-2E family transporter YdiK</fullName>
    </submittedName>
</protein>
<feature type="transmembrane region" description="Helical" evidence="8">
    <location>
        <begin position="62"/>
        <end position="85"/>
    </location>
</feature>
<dbReference type="PANTHER" id="PTHR21716">
    <property type="entry name" value="TRANSMEMBRANE PROTEIN"/>
    <property type="match status" value="1"/>
</dbReference>
<comment type="subcellular location">
    <subcellularLocation>
        <location evidence="1">Cell membrane</location>
        <topology evidence="1">Multi-pass membrane protein</topology>
    </subcellularLocation>
</comment>
<evidence type="ECO:0000256" key="7">
    <source>
        <dbReference type="ARBA" id="ARBA00023136"/>
    </source>
</evidence>
<keyword evidence="3" id="KW-0813">Transport</keyword>
<evidence type="ECO:0000256" key="5">
    <source>
        <dbReference type="ARBA" id="ARBA00022692"/>
    </source>
</evidence>
<accession>A0ABY4AHY5</accession>
<keyword evidence="4" id="KW-1003">Cell membrane</keyword>
<comment type="similarity">
    <text evidence="2">Belongs to the autoinducer-2 exporter (AI-2E) (TC 2.A.86) family.</text>
</comment>
<evidence type="ECO:0000313" key="9">
    <source>
        <dbReference type="EMBL" id="UOD49903.1"/>
    </source>
</evidence>
<evidence type="ECO:0000256" key="6">
    <source>
        <dbReference type="ARBA" id="ARBA00022989"/>
    </source>
</evidence>
<evidence type="ECO:0000313" key="10">
    <source>
        <dbReference type="Proteomes" id="UP000831607"/>
    </source>
</evidence>
<proteinExistence type="inferred from homology"/>
<keyword evidence="7 8" id="KW-0472">Membrane</keyword>
<evidence type="ECO:0000256" key="1">
    <source>
        <dbReference type="ARBA" id="ARBA00004651"/>
    </source>
</evidence>
<evidence type="ECO:0000256" key="3">
    <source>
        <dbReference type="ARBA" id="ARBA00022448"/>
    </source>
</evidence>
<dbReference type="NCBIfam" id="NF008216">
    <property type="entry name" value="PRK10983.1"/>
    <property type="match status" value="1"/>
</dbReference>
<sequence>MQIDFMRYVLAVTVVAGLLFLSGWVLLPFMAAGVWAAMIVVATWPLLLALQKLLGGSRMLATLIMTLAIVLLLIVPLWLAITAVIEHSDSVSAWVKGVIAQGLPPAPDWVSALPVLGSRIADTWNDLAAHGTSELFQEYVGPHMAQAGQWVLGQVGGLGGVLISFFLMTALAAVMYSQGEAGAELARRVGERLGGPSGRAAVTLTGQAIRSVALGVFVTALVQSLLGTLALTIVGIPYAGFLGAVMLLLCVAQIGPSPVLVPLVIWMFWQGESMGWSIFLAVASTVVIMLDNFLRPWLIRRGADLPLLLVLLGVIGGLLTFGLIGIFVGPVVLAVTYTLMMAWLAQSKPDHLDPV</sequence>
<feature type="transmembrane region" description="Helical" evidence="8">
    <location>
        <begin position="306"/>
        <end position="339"/>
    </location>
</feature>
<reference evidence="9 10" key="1">
    <citation type="submission" date="2020-11" db="EMBL/GenBank/DDBJ databases">
        <title>Algicoccus daihaiensis sp.nov., isolated from Daihai Lake in Inner Mongolia.</title>
        <authorList>
            <person name="Kai J."/>
        </authorList>
    </citation>
    <scope>NUCLEOTIDE SEQUENCE [LARGE SCALE GENOMIC DNA]</scope>
    <source>
        <strain evidence="10">f23</strain>
    </source>
</reference>
<feature type="transmembrane region" description="Helical" evidence="8">
    <location>
        <begin position="32"/>
        <end position="50"/>
    </location>
</feature>
<dbReference type="InterPro" id="IPR002549">
    <property type="entry name" value="AI-2E-like"/>
</dbReference>
<name>A0ABY4AHY5_9BURK</name>
<feature type="transmembrane region" description="Helical" evidence="8">
    <location>
        <begin position="7"/>
        <end position="26"/>
    </location>
</feature>
<evidence type="ECO:0000256" key="8">
    <source>
        <dbReference type="SAM" id="Phobius"/>
    </source>
</evidence>
<feature type="transmembrane region" description="Helical" evidence="8">
    <location>
        <begin position="151"/>
        <end position="177"/>
    </location>
</feature>
<dbReference type="PANTHER" id="PTHR21716:SF67">
    <property type="entry name" value="TRANSPORT PROTEIN YDIK-RELATED"/>
    <property type="match status" value="1"/>
</dbReference>
<feature type="transmembrane region" description="Helical" evidence="8">
    <location>
        <begin position="276"/>
        <end position="294"/>
    </location>
</feature>
<gene>
    <name evidence="9" type="primary">ydiK</name>
    <name evidence="9" type="ORF">DHf2319_10695</name>
</gene>
<evidence type="ECO:0000256" key="4">
    <source>
        <dbReference type="ARBA" id="ARBA00022475"/>
    </source>
</evidence>
<evidence type="ECO:0000256" key="2">
    <source>
        <dbReference type="ARBA" id="ARBA00009773"/>
    </source>
</evidence>
<dbReference type="Pfam" id="PF01594">
    <property type="entry name" value="AI-2E_transport"/>
    <property type="match status" value="1"/>
</dbReference>
<dbReference type="Proteomes" id="UP000831607">
    <property type="component" value="Chromosome"/>
</dbReference>
<organism evidence="9 10">
    <name type="scientific">Orrella daihaiensis</name>
    <dbReference type="NCBI Taxonomy" id="2782176"/>
    <lineage>
        <taxon>Bacteria</taxon>
        <taxon>Pseudomonadati</taxon>
        <taxon>Pseudomonadota</taxon>
        <taxon>Betaproteobacteria</taxon>
        <taxon>Burkholderiales</taxon>
        <taxon>Alcaligenaceae</taxon>
        <taxon>Orrella</taxon>
    </lineage>
</organism>
<keyword evidence="10" id="KW-1185">Reference proteome</keyword>
<feature type="transmembrane region" description="Helical" evidence="8">
    <location>
        <begin position="212"/>
        <end position="238"/>
    </location>
</feature>
<keyword evidence="5 8" id="KW-0812">Transmembrane</keyword>
<dbReference type="RefSeq" id="WP_243478153.1">
    <property type="nucleotide sequence ID" value="NZ_CP063982.1"/>
</dbReference>
<feature type="transmembrane region" description="Helical" evidence="8">
    <location>
        <begin position="244"/>
        <end position="269"/>
    </location>
</feature>
<keyword evidence="6 8" id="KW-1133">Transmembrane helix</keyword>